<keyword evidence="1" id="KW-0472">Membrane</keyword>
<dbReference type="AlphaFoldDB" id="L7MIH3"/>
<reference evidence="2" key="2">
    <citation type="journal article" date="2015" name="J. Proteomics">
        <title>Sexual differences in the sialomes of the zebra tick, Rhipicephalus pulchellus.</title>
        <authorList>
            <person name="Tan A.W."/>
            <person name="Francischetti I.M."/>
            <person name="Slovak M."/>
            <person name="Kini R.M."/>
            <person name="Ribeiro J.M."/>
        </authorList>
    </citation>
    <scope>NUCLEOTIDE SEQUENCE</scope>
    <source>
        <tissue evidence="2">Salivary gland</tissue>
    </source>
</reference>
<evidence type="ECO:0000313" key="2">
    <source>
        <dbReference type="EMBL" id="JAA63607.1"/>
    </source>
</evidence>
<feature type="transmembrane region" description="Helical" evidence="1">
    <location>
        <begin position="25"/>
        <end position="50"/>
    </location>
</feature>
<protein>
    <submittedName>
        <fullName evidence="2">Putative 8.9 kDa family member</fullName>
    </submittedName>
</protein>
<name>L7MIH3_RHIPC</name>
<proteinExistence type="evidence at transcript level"/>
<sequence>SNTKDFSSGSCLPQKPSRLHCTQHLILVAIMAVIFKFITALMVAIATAVLTRGSRNPYFIGKMVIVNGTCKYRGYGVPDKVCLDLSLPCISVCCRATNSQLVLTGCPAPKGFTGTVRERDPFWPSCCVNWTTAPAVARVEERSLSEDGEHFHMAEYRYRSWN</sequence>
<feature type="non-terminal residue" evidence="2">
    <location>
        <position position="1"/>
    </location>
</feature>
<reference evidence="2" key="1">
    <citation type="submission" date="2012-11" db="EMBL/GenBank/DDBJ databases">
        <authorList>
            <person name="Lucero-Rivera Y.E."/>
            <person name="Tovar-Ramirez D."/>
        </authorList>
    </citation>
    <scope>NUCLEOTIDE SEQUENCE</scope>
    <source>
        <tissue evidence="2">Salivary gland</tissue>
    </source>
</reference>
<accession>L7MIH3</accession>
<keyword evidence="1" id="KW-1133">Transmembrane helix</keyword>
<dbReference type="EMBL" id="GACK01001427">
    <property type="protein sequence ID" value="JAA63607.1"/>
    <property type="molecule type" value="mRNA"/>
</dbReference>
<organism evidence="2">
    <name type="scientific">Rhipicephalus pulchellus</name>
    <name type="common">Yellow backed tick</name>
    <name type="synonym">Dermacentor pulchellus</name>
    <dbReference type="NCBI Taxonomy" id="72859"/>
    <lineage>
        <taxon>Eukaryota</taxon>
        <taxon>Metazoa</taxon>
        <taxon>Ecdysozoa</taxon>
        <taxon>Arthropoda</taxon>
        <taxon>Chelicerata</taxon>
        <taxon>Arachnida</taxon>
        <taxon>Acari</taxon>
        <taxon>Parasitiformes</taxon>
        <taxon>Ixodida</taxon>
        <taxon>Ixodoidea</taxon>
        <taxon>Ixodidae</taxon>
        <taxon>Rhipicephalinae</taxon>
        <taxon>Rhipicephalus</taxon>
        <taxon>Rhipicephalus</taxon>
    </lineage>
</organism>
<evidence type="ECO:0000256" key="1">
    <source>
        <dbReference type="SAM" id="Phobius"/>
    </source>
</evidence>
<keyword evidence="1" id="KW-0812">Transmembrane</keyword>